<organism evidence="2 3">
    <name type="scientific">Punctularia strigosozonata (strain HHB-11173)</name>
    <name type="common">White-rot fungus</name>
    <dbReference type="NCBI Taxonomy" id="741275"/>
    <lineage>
        <taxon>Eukaryota</taxon>
        <taxon>Fungi</taxon>
        <taxon>Dikarya</taxon>
        <taxon>Basidiomycota</taxon>
        <taxon>Agaricomycotina</taxon>
        <taxon>Agaricomycetes</taxon>
        <taxon>Corticiales</taxon>
        <taxon>Punctulariaceae</taxon>
        <taxon>Punctularia</taxon>
    </lineage>
</organism>
<feature type="region of interest" description="Disordered" evidence="1">
    <location>
        <begin position="43"/>
        <end position="90"/>
    </location>
</feature>
<sequence length="169" mass="18462">MRDEASTIHDLIAQTEEAVNRTTARVKELREETKMLCIAPAALPLTKPAPEGDRTRGLPAQEGECRQPRTAQPAPTDKNPVPPHGCDQVTRIEIPMTTQRASSPPYITSCSTLLPLFAHVDGPPYNRRASTKRSAHDPGLALVLTRKACLSKTGLFARPRVVVRIPNDA</sequence>
<accession>R7S3G9</accession>
<reference evidence="3" key="1">
    <citation type="journal article" date="2012" name="Science">
        <title>The Paleozoic origin of enzymatic lignin decomposition reconstructed from 31 fungal genomes.</title>
        <authorList>
            <person name="Floudas D."/>
            <person name="Binder M."/>
            <person name="Riley R."/>
            <person name="Barry K."/>
            <person name="Blanchette R.A."/>
            <person name="Henrissat B."/>
            <person name="Martinez A.T."/>
            <person name="Otillar R."/>
            <person name="Spatafora J.W."/>
            <person name="Yadav J.S."/>
            <person name="Aerts A."/>
            <person name="Benoit I."/>
            <person name="Boyd A."/>
            <person name="Carlson A."/>
            <person name="Copeland A."/>
            <person name="Coutinho P.M."/>
            <person name="de Vries R.P."/>
            <person name="Ferreira P."/>
            <person name="Findley K."/>
            <person name="Foster B."/>
            <person name="Gaskell J."/>
            <person name="Glotzer D."/>
            <person name="Gorecki P."/>
            <person name="Heitman J."/>
            <person name="Hesse C."/>
            <person name="Hori C."/>
            <person name="Igarashi K."/>
            <person name="Jurgens J.A."/>
            <person name="Kallen N."/>
            <person name="Kersten P."/>
            <person name="Kohler A."/>
            <person name="Kuees U."/>
            <person name="Kumar T.K.A."/>
            <person name="Kuo A."/>
            <person name="LaButti K."/>
            <person name="Larrondo L.F."/>
            <person name="Lindquist E."/>
            <person name="Ling A."/>
            <person name="Lombard V."/>
            <person name="Lucas S."/>
            <person name="Lundell T."/>
            <person name="Martin R."/>
            <person name="McLaughlin D.J."/>
            <person name="Morgenstern I."/>
            <person name="Morin E."/>
            <person name="Murat C."/>
            <person name="Nagy L.G."/>
            <person name="Nolan M."/>
            <person name="Ohm R.A."/>
            <person name="Patyshakuliyeva A."/>
            <person name="Rokas A."/>
            <person name="Ruiz-Duenas F.J."/>
            <person name="Sabat G."/>
            <person name="Salamov A."/>
            <person name="Samejima M."/>
            <person name="Schmutz J."/>
            <person name="Slot J.C."/>
            <person name="St John F."/>
            <person name="Stenlid J."/>
            <person name="Sun H."/>
            <person name="Sun S."/>
            <person name="Syed K."/>
            <person name="Tsang A."/>
            <person name="Wiebenga A."/>
            <person name="Young D."/>
            <person name="Pisabarro A."/>
            <person name="Eastwood D.C."/>
            <person name="Martin F."/>
            <person name="Cullen D."/>
            <person name="Grigoriev I.V."/>
            <person name="Hibbett D.S."/>
        </authorList>
    </citation>
    <scope>NUCLEOTIDE SEQUENCE [LARGE SCALE GENOMIC DNA]</scope>
    <source>
        <strain evidence="3">HHB-11173 SS5</strain>
    </source>
</reference>
<dbReference type="RefSeq" id="XP_007388209.1">
    <property type="nucleotide sequence ID" value="XM_007388147.1"/>
</dbReference>
<gene>
    <name evidence="2" type="ORF">PUNSTDRAFT_122781</name>
</gene>
<dbReference type="Proteomes" id="UP000054196">
    <property type="component" value="Unassembled WGS sequence"/>
</dbReference>
<proteinExistence type="predicted"/>
<evidence type="ECO:0000313" key="2">
    <source>
        <dbReference type="EMBL" id="EIN04414.1"/>
    </source>
</evidence>
<keyword evidence="3" id="KW-1185">Reference proteome</keyword>
<dbReference type="EMBL" id="JH687554">
    <property type="protein sequence ID" value="EIN04414.1"/>
    <property type="molecule type" value="Genomic_DNA"/>
</dbReference>
<name>R7S3G9_PUNST</name>
<dbReference type="HOGENOM" id="CLU_1579325_0_0_1"/>
<protein>
    <submittedName>
        <fullName evidence="2">Uncharacterized protein</fullName>
    </submittedName>
</protein>
<dbReference type="KEGG" id="psq:PUNSTDRAFT_122781"/>
<dbReference type="AlphaFoldDB" id="R7S3G9"/>
<evidence type="ECO:0000256" key="1">
    <source>
        <dbReference type="SAM" id="MobiDB-lite"/>
    </source>
</evidence>
<evidence type="ECO:0000313" key="3">
    <source>
        <dbReference type="Proteomes" id="UP000054196"/>
    </source>
</evidence>
<dbReference type="GeneID" id="18877581"/>